<feature type="non-terminal residue" evidence="1">
    <location>
        <position position="143"/>
    </location>
</feature>
<reference evidence="1 2" key="1">
    <citation type="submission" date="2024-02" db="EMBL/GenBank/DDBJ databases">
        <authorList>
            <person name="Chen Y."/>
            <person name="Shah S."/>
            <person name="Dougan E. K."/>
            <person name="Thang M."/>
            <person name="Chan C."/>
        </authorList>
    </citation>
    <scope>NUCLEOTIDE SEQUENCE [LARGE SCALE GENOMIC DNA]</scope>
</reference>
<sequence>MNQSCTGKPSNFHVSLGLHVSNTSQIHMARVQRLKIGGMLEDLGHMGTPSSTGLMISRATVQRALEDDSPLFLDDWRSYDGRYHQPQRFFRRLEDLEGALISCDAWAMEPGEYLTRYAALTGDFEGLRFTVDGVRRSDCMGIG</sequence>
<dbReference type="Proteomes" id="UP001642464">
    <property type="component" value="Unassembled WGS sequence"/>
</dbReference>
<dbReference type="EMBL" id="CAXAMM010005630">
    <property type="protein sequence ID" value="CAK9008019.1"/>
    <property type="molecule type" value="Genomic_DNA"/>
</dbReference>
<evidence type="ECO:0000313" key="2">
    <source>
        <dbReference type="Proteomes" id="UP001642464"/>
    </source>
</evidence>
<organism evidence="1 2">
    <name type="scientific">Durusdinium trenchii</name>
    <dbReference type="NCBI Taxonomy" id="1381693"/>
    <lineage>
        <taxon>Eukaryota</taxon>
        <taxon>Sar</taxon>
        <taxon>Alveolata</taxon>
        <taxon>Dinophyceae</taxon>
        <taxon>Suessiales</taxon>
        <taxon>Symbiodiniaceae</taxon>
        <taxon>Durusdinium</taxon>
    </lineage>
</organism>
<comment type="caution">
    <text evidence="1">The sequence shown here is derived from an EMBL/GenBank/DDBJ whole genome shotgun (WGS) entry which is preliminary data.</text>
</comment>
<evidence type="ECO:0000313" key="1">
    <source>
        <dbReference type="EMBL" id="CAK9008019.1"/>
    </source>
</evidence>
<accession>A0ABP0J193</accession>
<protein>
    <submittedName>
        <fullName evidence="1">Ephrin_rec_like domain-containing protein</fullName>
    </submittedName>
</protein>
<name>A0ABP0J193_9DINO</name>
<proteinExistence type="predicted"/>
<keyword evidence="2" id="KW-1185">Reference proteome</keyword>
<gene>
    <name evidence="1" type="ORF">SCF082_LOCUS9683</name>
</gene>